<evidence type="ECO:0000313" key="1">
    <source>
        <dbReference type="EMBL" id="MBO8466528.1"/>
    </source>
</evidence>
<evidence type="ECO:0000313" key="2">
    <source>
        <dbReference type="Proteomes" id="UP000823660"/>
    </source>
</evidence>
<dbReference type="AlphaFoldDB" id="A0A9D9I7E7"/>
<reference evidence="1" key="1">
    <citation type="submission" date="2020-10" db="EMBL/GenBank/DDBJ databases">
        <authorList>
            <person name="Gilroy R."/>
        </authorList>
    </citation>
    <scope>NUCLEOTIDE SEQUENCE</scope>
    <source>
        <strain evidence="1">B1-15692</strain>
    </source>
</reference>
<organism evidence="1 2">
    <name type="scientific">Candidatus Cryptobacteroides faecipullorum</name>
    <dbReference type="NCBI Taxonomy" id="2840764"/>
    <lineage>
        <taxon>Bacteria</taxon>
        <taxon>Pseudomonadati</taxon>
        <taxon>Bacteroidota</taxon>
        <taxon>Bacteroidia</taxon>
        <taxon>Bacteroidales</taxon>
        <taxon>Candidatus Cryptobacteroides</taxon>
    </lineage>
</organism>
<dbReference type="InterPro" id="IPR025636">
    <property type="entry name" value="DUF4294"/>
</dbReference>
<dbReference type="Proteomes" id="UP000823660">
    <property type="component" value="Unassembled WGS sequence"/>
</dbReference>
<gene>
    <name evidence="1" type="ORF">IAB99_02030</name>
</gene>
<dbReference type="EMBL" id="JADIMH010000011">
    <property type="protein sequence ID" value="MBO8466528.1"/>
    <property type="molecule type" value="Genomic_DNA"/>
</dbReference>
<dbReference type="Pfam" id="PF14127">
    <property type="entry name" value="DUF4294"/>
    <property type="match status" value="1"/>
</dbReference>
<reference evidence="1" key="2">
    <citation type="journal article" date="2021" name="PeerJ">
        <title>Extensive microbial diversity within the chicken gut microbiome revealed by metagenomics and culture.</title>
        <authorList>
            <person name="Gilroy R."/>
            <person name="Ravi A."/>
            <person name="Getino M."/>
            <person name="Pursley I."/>
            <person name="Horton D.L."/>
            <person name="Alikhan N.F."/>
            <person name="Baker D."/>
            <person name="Gharbi K."/>
            <person name="Hall N."/>
            <person name="Watson M."/>
            <person name="Adriaenssens E.M."/>
            <person name="Foster-Nyarko E."/>
            <person name="Jarju S."/>
            <person name="Secka A."/>
            <person name="Antonio M."/>
            <person name="Oren A."/>
            <person name="Chaudhuri R.R."/>
            <person name="La Ragione R."/>
            <person name="Hildebrand F."/>
            <person name="Pallen M.J."/>
        </authorList>
    </citation>
    <scope>NUCLEOTIDE SEQUENCE</scope>
    <source>
        <strain evidence="1">B1-15692</strain>
    </source>
</reference>
<accession>A0A9D9I7E7</accession>
<comment type="caution">
    <text evidence="1">The sequence shown here is derived from an EMBL/GenBank/DDBJ whole genome shotgun (WGS) entry which is preliminary data.</text>
</comment>
<proteinExistence type="predicted"/>
<sequence>MDMISEKLPGPLRIAASAALLMLLFSVQCFSQKREKISLEEWKSGMEQLQKNTDSGSSGEGEYLQYIIDNGDTVYVDNLPAAHVYQRLPRQKGREWRQYYRLVHNFSKVYPYALVARHLVEEVDSTIVADNLKRGKREKYISRMQKELFEVFEQPMRNLTVSQGALLMRLIDREVGKSSFNIIKDYKNGMAAGFWQGIAKLFGTDLKKPYDPEGEDKPTEELVQKWESGEFEGLYFSLFWQYPPTVEIPSKYR</sequence>
<name>A0A9D9I7E7_9BACT</name>
<protein>
    <submittedName>
        <fullName evidence="1">DUF4294 domain-containing protein</fullName>
    </submittedName>
</protein>